<evidence type="ECO:0000256" key="7">
    <source>
        <dbReference type="ARBA" id="ARBA00035120"/>
    </source>
</evidence>
<evidence type="ECO:0000256" key="9">
    <source>
        <dbReference type="ARBA" id="ARBA00049940"/>
    </source>
</evidence>
<keyword evidence="6 10" id="KW-0407">Ion channel</keyword>
<comment type="activity regulation">
    <text evidence="10">Na(+) is not transported, but it plays an essential structural role and its presence is essential for fluoride channel function.</text>
</comment>
<organism evidence="11 12">
    <name type="scientific">Bifidobacterium xylocopae</name>
    <dbReference type="NCBI Taxonomy" id="2493119"/>
    <lineage>
        <taxon>Bacteria</taxon>
        <taxon>Bacillati</taxon>
        <taxon>Actinomycetota</taxon>
        <taxon>Actinomycetes</taxon>
        <taxon>Bifidobacteriales</taxon>
        <taxon>Bifidobacteriaceae</taxon>
        <taxon>Bifidobacterium</taxon>
    </lineage>
</organism>
<evidence type="ECO:0000256" key="1">
    <source>
        <dbReference type="ARBA" id="ARBA00004651"/>
    </source>
</evidence>
<evidence type="ECO:0000256" key="3">
    <source>
        <dbReference type="ARBA" id="ARBA00022692"/>
    </source>
</evidence>
<keyword evidence="4 10" id="KW-1133">Transmembrane helix</keyword>
<gene>
    <name evidence="10" type="primary">fluC</name>
    <name evidence="10" type="synonym">crcB</name>
    <name evidence="11" type="ORF">CRD59_00625</name>
</gene>
<evidence type="ECO:0000256" key="6">
    <source>
        <dbReference type="ARBA" id="ARBA00023303"/>
    </source>
</evidence>
<comment type="similarity">
    <text evidence="7 10">Belongs to the fluoride channel Fluc/FEX (TC 1.A.43) family.</text>
</comment>
<name>A0A366KE80_9BIFI</name>
<keyword evidence="2 10" id="KW-1003">Cell membrane</keyword>
<proteinExistence type="inferred from homology"/>
<dbReference type="GO" id="GO:0062054">
    <property type="term" value="F:fluoride channel activity"/>
    <property type="evidence" value="ECO:0007669"/>
    <property type="project" value="UniProtKB-UniRule"/>
</dbReference>
<dbReference type="GO" id="GO:0140114">
    <property type="term" value="P:cellular detoxification of fluoride"/>
    <property type="evidence" value="ECO:0007669"/>
    <property type="project" value="UniProtKB-UniRule"/>
</dbReference>
<comment type="caution">
    <text evidence="11">The sequence shown here is derived from an EMBL/GenBank/DDBJ whole genome shotgun (WGS) entry which is preliminary data.</text>
</comment>
<dbReference type="HAMAP" id="MF_00454">
    <property type="entry name" value="FluC"/>
    <property type="match status" value="1"/>
</dbReference>
<keyword evidence="12" id="KW-1185">Reference proteome</keyword>
<reference evidence="11 12" key="1">
    <citation type="submission" date="2017-10" db="EMBL/GenBank/DDBJ databases">
        <title>Bifidobacterium xylocopum sp. nov. and Bifidobacterium aemilianum sp. nov., from the carpenter bee (Xylocopa violacea) digestive tract.</title>
        <authorList>
            <person name="Alberoni D."/>
            <person name="Baffoni L."/>
            <person name="Di Gioia D."/>
            <person name="Gaggia F."/>
            <person name="Biavati B."/>
        </authorList>
    </citation>
    <scope>NUCLEOTIDE SEQUENCE [LARGE SCALE GENOMIC DNA]</scope>
    <source>
        <strain evidence="11 12">XV2</strain>
    </source>
</reference>
<keyword evidence="10" id="KW-0915">Sodium</keyword>
<comment type="catalytic activity">
    <reaction evidence="8">
        <text>fluoride(in) = fluoride(out)</text>
        <dbReference type="Rhea" id="RHEA:76159"/>
        <dbReference type="ChEBI" id="CHEBI:17051"/>
    </reaction>
    <physiologicalReaction direction="left-to-right" evidence="8">
        <dbReference type="Rhea" id="RHEA:76160"/>
    </physiologicalReaction>
</comment>
<evidence type="ECO:0000256" key="2">
    <source>
        <dbReference type="ARBA" id="ARBA00022475"/>
    </source>
</evidence>
<feature type="binding site" evidence="10">
    <location>
        <position position="76"/>
    </location>
    <ligand>
        <name>Na(+)</name>
        <dbReference type="ChEBI" id="CHEBI:29101"/>
        <note>structural</note>
    </ligand>
</feature>
<evidence type="ECO:0000256" key="10">
    <source>
        <dbReference type="HAMAP-Rule" id="MF_00454"/>
    </source>
</evidence>
<comment type="subcellular location">
    <subcellularLocation>
        <location evidence="1 10">Cell membrane</location>
        <topology evidence="1 10">Multi-pass membrane protein</topology>
    </subcellularLocation>
</comment>
<dbReference type="RefSeq" id="WP_113852666.1">
    <property type="nucleotide sequence ID" value="NZ_PDCH01000001.1"/>
</dbReference>
<feature type="transmembrane region" description="Helical" evidence="10">
    <location>
        <begin position="65"/>
        <end position="86"/>
    </location>
</feature>
<evidence type="ECO:0000256" key="4">
    <source>
        <dbReference type="ARBA" id="ARBA00022989"/>
    </source>
</evidence>
<dbReference type="PANTHER" id="PTHR28259">
    <property type="entry name" value="FLUORIDE EXPORT PROTEIN 1-RELATED"/>
    <property type="match status" value="1"/>
</dbReference>
<keyword evidence="10" id="KW-0479">Metal-binding</keyword>
<keyword evidence="3 10" id="KW-0812">Transmembrane</keyword>
<dbReference type="AlphaFoldDB" id="A0A366KE80"/>
<evidence type="ECO:0000313" key="12">
    <source>
        <dbReference type="Proteomes" id="UP000252345"/>
    </source>
</evidence>
<feature type="binding site" evidence="10">
    <location>
        <position position="73"/>
    </location>
    <ligand>
        <name>Na(+)</name>
        <dbReference type="ChEBI" id="CHEBI:29101"/>
        <note>structural</note>
    </ligand>
</feature>
<dbReference type="PANTHER" id="PTHR28259:SF1">
    <property type="entry name" value="FLUORIDE EXPORT PROTEIN 1-RELATED"/>
    <property type="match status" value="1"/>
</dbReference>
<accession>A0A366KE80</accession>
<keyword evidence="10" id="KW-0406">Ion transport</keyword>
<dbReference type="Pfam" id="PF02537">
    <property type="entry name" value="CRCB"/>
    <property type="match status" value="1"/>
</dbReference>
<dbReference type="InterPro" id="IPR003691">
    <property type="entry name" value="FluC"/>
</dbReference>
<sequence length="124" mass="12669">MTALLVCLCGGAGAGLRYLLDSTVKKAWRSPFPLSTLLINLIASLFAGLVAAMAAGLLLDPTTRLLLATGLLGGFSTFSTAMAEVVSLVQGLKLRQAGLYLTSSLLGPLLAGWGGFTLGMALIA</sequence>
<evidence type="ECO:0000256" key="5">
    <source>
        <dbReference type="ARBA" id="ARBA00023136"/>
    </source>
</evidence>
<evidence type="ECO:0000313" key="11">
    <source>
        <dbReference type="EMBL" id="RBQ00005.1"/>
    </source>
</evidence>
<dbReference type="Proteomes" id="UP000252345">
    <property type="component" value="Unassembled WGS sequence"/>
</dbReference>
<comment type="function">
    <text evidence="9 10">Fluoride-specific ion channel. Important for reducing fluoride concentration in the cell, thus reducing its toxicity.</text>
</comment>
<protein>
    <recommendedName>
        <fullName evidence="10">Fluoride-specific ion channel FluC</fullName>
    </recommendedName>
</protein>
<dbReference type="GO" id="GO:0005886">
    <property type="term" value="C:plasma membrane"/>
    <property type="evidence" value="ECO:0007669"/>
    <property type="project" value="UniProtKB-SubCell"/>
</dbReference>
<dbReference type="GO" id="GO:0046872">
    <property type="term" value="F:metal ion binding"/>
    <property type="evidence" value="ECO:0007669"/>
    <property type="project" value="UniProtKB-KW"/>
</dbReference>
<evidence type="ECO:0000256" key="8">
    <source>
        <dbReference type="ARBA" id="ARBA00035585"/>
    </source>
</evidence>
<feature type="transmembrane region" description="Helical" evidence="10">
    <location>
        <begin position="37"/>
        <end position="58"/>
    </location>
</feature>
<feature type="transmembrane region" description="Helical" evidence="10">
    <location>
        <begin position="98"/>
        <end position="123"/>
    </location>
</feature>
<keyword evidence="5 10" id="KW-0472">Membrane</keyword>
<dbReference type="EMBL" id="PDCH01000001">
    <property type="protein sequence ID" value="RBQ00005.1"/>
    <property type="molecule type" value="Genomic_DNA"/>
</dbReference>
<keyword evidence="10" id="KW-0813">Transport</keyword>